<dbReference type="AlphaFoldDB" id="A0A183M0K4"/>
<evidence type="ECO:0000313" key="1">
    <source>
        <dbReference type="EMBL" id="VDO86904.1"/>
    </source>
</evidence>
<evidence type="ECO:0000313" key="2">
    <source>
        <dbReference type="Proteomes" id="UP000277204"/>
    </source>
</evidence>
<dbReference type="Proteomes" id="UP000277204">
    <property type="component" value="Unassembled WGS sequence"/>
</dbReference>
<sequence>MEGARTRSGAVIDSDHHLTVVTKIKLKLKKHWTTGQTASQRFNKVFLRDTDKLNKFKITPSNRFQALQDLLKEEETAMEDIWKGIKEALT</sequence>
<organism evidence="1 2">
    <name type="scientific">Schistosoma margrebowiei</name>
    <dbReference type="NCBI Taxonomy" id="48269"/>
    <lineage>
        <taxon>Eukaryota</taxon>
        <taxon>Metazoa</taxon>
        <taxon>Spiralia</taxon>
        <taxon>Lophotrochozoa</taxon>
        <taxon>Platyhelminthes</taxon>
        <taxon>Trematoda</taxon>
        <taxon>Digenea</taxon>
        <taxon>Strigeidida</taxon>
        <taxon>Schistosomatoidea</taxon>
        <taxon>Schistosomatidae</taxon>
        <taxon>Schistosoma</taxon>
    </lineage>
</organism>
<accession>A0A183M0K4</accession>
<dbReference type="EMBL" id="UZAI01004567">
    <property type="protein sequence ID" value="VDO86904.1"/>
    <property type="molecule type" value="Genomic_DNA"/>
</dbReference>
<protein>
    <submittedName>
        <fullName evidence="1">Uncharacterized protein</fullName>
    </submittedName>
</protein>
<name>A0A183M0K4_9TREM</name>
<keyword evidence="2" id="KW-1185">Reference proteome</keyword>
<reference evidence="1 2" key="1">
    <citation type="submission" date="2018-11" db="EMBL/GenBank/DDBJ databases">
        <authorList>
            <consortium name="Pathogen Informatics"/>
        </authorList>
    </citation>
    <scope>NUCLEOTIDE SEQUENCE [LARGE SCALE GENOMIC DNA]</scope>
    <source>
        <strain evidence="1 2">Zambia</strain>
    </source>
</reference>
<proteinExistence type="predicted"/>
<dbReference type="STRING" id="48269.A0A183M0K4"/>
<gene>
    <name evidence="1" type="ORF">SMRZ_LOCUS9579</name>
</gene>